<feature type="region of interest" description="Disordered" evidence="5">
    <location>
        <begin position="189"/>
        <end position="273"/>
    </location>
</feature>
<dbReference type="GO" id="GO:0005730">
    <property type="term" value="C:nucleolus"/>
    <property type="evidence" value="ECO:0007669"/>
    <property type="project" value="UniProtKB-SubCell"/>
</dbReference>
<evidence type="ECO:0000259" key="6">
    <source>
        <dbReference type="Pfam" id="PF01778"/>
    </source>
</evidence>
<dbReference type="Gene3D" id="3.30.390.110">
    <property type="match status" value="1"/>
</dbReference>
<dbReference type="GO" id="GO:0030687">
    <property type="term" value="C:preribosome, large subunit precursor"/>
    <property type="evidence" value="ECO:0007669"/>
    <property type="project" value="TreeGrafter"/>
</dbReference>
<dbReference type="InterPro" id="IPR006958">
    <property type="entry name" value="Mak16"/>
</dbReference>
<comment type="subcellular location">
    <subcellularLocation>
        <location evidence="1">Nucleus</location>
        <location evidence="1">Nucleolus</location>
    </subcellularLocation>
</comment>
<gene>
    <name evidence="7" type="primary">EOG090X0F8M</name>
</gene>
<organism evidence="7">
    <name type="scientific">Daphnia pulicaria</name>
    <dbReference type="NCBI Taxonomy" id="35523"/>
    <lineage>
        <taxon>Eukaryota</taxon>
        <taxon>Metazoa</taxon>
        <taxon>Ecdysozoa</taxon>
        <taxon>Arthropoda</taxon>
        <taxon>Crustacea</taxon>
        <taxon>Branchiopoda</taxon>
        <taxon>Diplostraca</taxon>
        <taxon>Cladocera</taxon>
        <taxon>Anomopoda</taxon>
        <taxon>Daphniidae</taxon>
        <taxon>Daphnia</taxon>
    </lineage>
</organism>
<proteinExistence type="evidence at transcript level"/>
<protein>
    <recommendedName>
        <fullName evidence="4">Protein MAK16 homolog</fullName>
    </recommendedName>
</protein>
<evidence type="ECO:0000256" key="4">
    <source>
        <dbReference type="PIRNR" id="PIRNR003352"/>
    </source>
</evidence>
<dbReference type="GO" id="GO:0000470">
    <property type="term" value="P:maturation of LSU-rRNA"/>
    <property type="evidence" value="ECO:0007669"/>
    <property type="project" value="TreeGrafter"/>
</dbReference>
<evidence type="ECO:0000256" key="5">
    <source>
        <dbReference type="SAM" id="MobiDB-lite"/>
    </source>
</evidence>
<dbReference type="AlphaFoldDB" id="A0A4Y7MYW1"/>
<dbReference type="PIRSF" id="PIRSF003352">
    <property type="entry name" value="MAK16"/>
    <property type="match status" value="1"/>
</dbReference>
<evidence type="ECO:0000256" key="2">
    <source>
        <dbReference type="ARBA" id="ARBA00005514"/>
    </source>
</evidence>
<feature type="compositionally biased region" description="Acidic residues" evidence="5">
    <location>
        <begin position="190"/>
        <end position="253"/>
    </location>
</feature>
<dbReference type="GO" id="GO:0000460">
    <property type="term" value="P:maturation of 5.8S rRNA"/>
    <property type="evidence" value="ECO:0007669"/>
    <property type="project" value="TreeGrafter"/>
</dbReference>
<accession>A0A4Y7MYW1</accession>
<reference evidence="7" key="1">
    <citation type="submission" date="2018-08" db="EMBL/GenBank/DDBJ databases">
        <authorList>
            <person name="Cornetti L."/>
        </authorList>
    </citation>
    <scope>NUCLEOTIDE SEQUENCE</scope>
    <source>
        <strain evidence="7">CZ-RIM1-1</strain>
    </source>
</reference>
<dbReference type="Pfam" id="PF04874">
    <property type="entry name" value="Mak16"/>
    <property type="match status" value="1"/>
</dbReference>
<dbReference type="EMBL" id="LR016188">
    <property type="protein sequence ID" value="SVE85807.1"/>
    <property type="molecule type" value="mRNA"/>
</dbReference>
<dbReference type="FunFam" id="3.30.390.110:FF:000003">
    <property type="entry name" value="Protein MAK16 homolog"/>
    <property type="match status" value="1"/>
</dbReference>
<evidence type="ECO:0000256" key="1">
    <source>
        <dbReference type="ARBA" id="ARBA00004604"/>
    </source>
</evidence>
<dbReference type="PANTHER" id="PTHR23405">
    <property type="entry name" value="MAINTENANCE OF KILLER 16 MAK16 PROTEIN-RELATED"/>
    <property type="match status" value="1"/>
</dbReference>
<dbReference type="InterPro" id="IPR029004">
    <property type="entry name" value="Ribosomal_eL28/Mak16"/>
</dbReference>
<sequence>MENDDIVWSIINKSFCSYKVNTKTQRFCRNEYNLTGLCNRSSCPLANSQYATVREEDGNCFLYMKTVERSGFPRNMWEKVKLSKSLEKALRQINEYLVYWPGFLKQKCKQRLLKISQYLIRMRKLRLRRQKKLVPIQRKQDRRERRREEKALVAARLDSAIEKELLERLKRGTYGDIYNFPQVAFNKALEEEEEEEVEPEEYGEDDENEEEEGELDEELEKELEEESENEEIEYVEADSDLEAELEGESDVEDIQVNKAQSTDSIKENIRRKPRLEIEYETVTSKSLKHKV</sequence>
<keyword evidence="3 4" id="KW-0539">Nucleus</keyword>
<dbReference type="Pfam" id="PF01778">
    <property type="entry name" value="Ribosomal_L28e"/>
    <property type="match status" value="1"/>
</dbReference>
<name>A0A4Y7MYW1_9CRUS</name>
<feature type="domain" description="Ribosomal eL28/Mak16" evidence="6">
    <location>
        <begin position="6"/>
        <end position="118"/>
    </location>
</feature>
<comment type="similarity">
    <text evidence="2 4">Belongs to the MAK16 family.</text>
</comment>
<evidence type="ECO:0000313" key="7">
    <source>
        <dbReference type="EMBL" id="SVE85807.1"/>
    </source>
</evidence>
<evidence type="ECO:0000256" key="3">
    <source>
        <dbReference type="ARBA" id="ARBA00023242"/>
    </source>
</evidence>
<dbReference type="PANTHER" id="PTHR23405:SF4">
    <property type="entry name" value="PROTEIN MAK16 HOMOLOG"/>
    <property type="match status" value="1"/>
</dbReference>
<feature type="compositionally biased region" description="Basic and acidic residues" evidence="5">
    <location>
        <begin position="264"/>
        <end position="273"/>
    </location>
</feature>